<dbReference type="InterPro" id="IPR029052">
    <property type="entry name" value="Metallo-depent_PP-like"/>
</dbReference>
<dbReference type="Pfam" id="PF00149">
    <property type="entry name" value="Metallophos"/>
    <property type="match status" value="1"/>
</dbReference>
<proteinExistence type="predicted"/>
<sequence length="391" mass="41998">MSLFLLIFFLVYGGVHAYFFIKVRGAFGFGPVVGVALALFLALMTVTPVLVRITERHGWELAARTLAWTGYLWMGLIFFFFSASLAVDFCRLLFKGGGAILGWTPPLPIIGKGTAFGIAAAYALLATLSGYLEARDIRVRRIVIPTTKLPASVPKLTIAQISDVHLGLIVREDRLEKMLAKVREARPDIVVSTGDLVDGQINDLSAMAKPLAELSPRYGKFAVTGNHEAYVGLDGALEFTRKAGFTVLRGEGATVGGVVNIAGVDDPAIPSSPHVERQILAGLPAGRFTILLKHRPRIDRDATGLFDLQLSGHVHGGQLFPFGLLVRLSYPCMDGFHRLAKGSALSVSRGTGTWGPPLRFLAPPEVTVIELVPPRMEPGGAPTSRTAPGPL</sequence>
<accession>A0ABX7Q7M1</accession>
<dbReference type="SUPFAM" id="SSF56300">
    <property type="entry name" value="Metallo-dependent phosphatases"/>
    <property type="match status" value="1"/>
</dbReference>
<keyword evidence="6" id="KW-1185">Reference proteome</keyword>
<evidence type="ECO:0000256" key="2">
    <source>
        <dbReference type="ARBA" id="ARBA00022801"/>
    </source>
</evidence>
<feature type="domain" description="Calcineurin-like phosphoesterase" evidence="4">
    <location>
        <begin position="157"/>
        <end position="315"/>
    </location>
</feature>
<reference evidence="5 6" key="1">
    <citation type="submission" date="2021-03" db="EMBL/GenBank/DDBJ databases">
        <title>Geobacter metallireducens gen. nov. sp. nov., a microorganism capable of coupling the complete oxidation of organic compounds to the reduction of iron and other metals.</title>
        <authorList>
            <person name="Li Y."/>
        </authorList>
    </citation>
    <scope>NUCLEOTIDE SEQUENCE [LARGE SCALE GENOMIC DNA]</scope>
    <source>
        <strain evidence="5 6">Jerry-YX</strain>
    </source>
</reference>
<dbReference type="Gene3D" id="3.60.21.10">
    <property type="match status" value="1"/>
</dbReference>
<keyword evidence="2" id="KW-0378">Hydrolase</keyword>
<feature type="transmembrane region" description="Helical" evidence="3">
    <location>
        <begin position="114"/>
        <end position="132"/>
    </location>
</feature>
<protein>
    <submittedName>
        <fullName evidence="5">Metallophosphoesterase</fullName>
    </submittedName>
</protein>
<dbReference type="CDD" id="cd07385">
    <property type="entry name" value="MPP_YkuE_C"/>
    <property type="match status" value="1"/>
</dbReference>
<evidence type="ECO:0000259" key="4">
    <source>
        <dbReference type="Pfam" id="PF00149"/>
    </source>
</evidence>
<evidence type="ECO:0000256" key="3">
    <source>
        <dbReference type="SAM" id="Phobius"/>
    </source>
</evidence>
<gene>
    <name evidence="5" type="ORF">JZM60_06065</name>
</gene>
<dbReference type="EMBL" id="CP071382">
    <property type="protein sequence ID" value="QSV46831.1"/>
    <property type="molecule type" value="Genomic_DNA"/>
</dbReference>
<keyword evidence="3" id="KW-0472">Membrane</keyword>
<feature type="transmembrane region" description="Helical" evidence="3">
    <location>
        <begin position="27"/>
        <end position="51"/>
    </location>
</feature>
<dbReference type="InterPro" id="IPR051158">
    <property type="entry name" value="Metallophosphoesterase_sf"/>
</dbReference>
<dbReference type="PANTHER" id="PTHR31302">
    <property type="entry name" value="TRANSMEMBRANE PROTEIN WITH METALLOPHOSPHOESTERASE DOMAIN-RELATED"/>
    <property type="match status" value="1"/>
</dbReference>
<evidence type="ECO:0000256" key="1">
    <source>
        <dbReference type="ARBA" id="ARBA00022723"/>
    </source>
</evidence>
<dbReference type="Proteomes" id="UP000663651">
    <property type="component" value="Chromosome"/>
</dbReference>
<evidence type="ECO:0000313" key="6">
    <source>
        <dbReference type="Proteomes" id="UP000663651"/>
    </source>
</evidence>
<feature type="transmembrane region" description="Helical" evidence="3">
    <location>
        <begin position="71"/>
        <end position="94"/>
    </location>
</feature>
<name>A0ABX7Q7M1_9BACT</name>
<keyword evidence="1" id="KW-0479">Metal-binding</keyword>
<evidence type="ECO:0000313" key="5">
    <source>
        <dbReference type="EMBL" id="QSV46831.1"/>
    </source>
</evidence>
<dbReference type="RefSeq" id="WP_207164609.1">
    <property type="nucleotide sequence ID" value="NZ_CP071382.1"/>
</dbReference>
<keyword evidence="3" id="KW-1133">Transmembrane helix</keyword>
<dbReference type="PANTHER" id="PTHR31302:SF31">
    <property type="entry name" value="PHOSPHODIESTERASE YAEI"/>
    <property type="match status" value="1"/>
</dbReference>
<dbReference type="InterPro" id="IPR004843">
    <property type="entry name" value="Calcineurin-like_PHP"/>
</dbReference>
<keyword evidence="3" id="KW-0812">Transmembrane</keyword>
<organism evidence="5 6">
    <name type="scientific">Geobacter benzoatilyticus</name>
    <dbReference type="NCBI Taxonomy" id="2815309"/>
    <lineage>
        <taxon>Bacteria</taxon>
        <taxon>Pseudomonadati</taxon>
        <taxon>Thermodesulfobacteriota</taxon>
        <taxon>Desulfuromonadia</taxon>
        <taxon>Geobacterales</taxon>
        <taxon>Geobacteraceae</taxon>
        <taxon>Geobacter</taxon>
    </lineage>
</organism>